<proteinExistence type="predicted"/>
<feature type="region of interest" description="Disordered" evidence="1">
    <location>
        <begin position="1"/>
        <end position="23"/>
    </location>
</feature>
<organism evidence="2 3">
    <name type="scientific">Moritella viscosa</name>
    <dbReference type="NCBI Taxonomy" id="80854"/>
    <lineage>
        <taxon>Bacteria</taxon>
        <taxon>Pseudomonadati</taxon>
        <taxon>Pseudomonadota</taxon>
        <taxon>Gammaproteobacteria</taxon>
        <taxon>Alteromonadales</taxon>
        <taxon>Moritellaceae</taxon>
        <taxon>Moritella</taxon>
    </lineage>
</organism>
<evidence type="ECO:0000313" key="3">
    <source>
        <dbReference type="Proteomes" id="UP000183794"/>
    </source>
</evidence>
<sequence length="42" mass="4528">MINNENAAKSNADDINPLVKTDNSMDKHTSSIMSLLISILAP</sequence>
<name>A0A1L0DDW6_9GAMM</name>
<gene>
    <name evidence="2" type="ORF">NVI5450_4574</name>
</gene>
<accession>A0A1L0DDW6</accession>
<dbReference type="EMBL" id="FPLD01000131">
    <property type="protein sequence ID" value="SGZ17778.1"/>
    <property type="molecule type" value="Genomic_DNA"/>
</dbReference>
<dbReference type="AlphaFoldDB" id="A0A1L0DDW6"/>
<evidence type="ECO:0000313" key="2">
    <source>
        <dbReference type="EMBL" id="SGZ17778.1"/>
    </source>
</evidence>
<reference evidence="2 3" key="1">
    <citation type="submission" date="2016-11" db="EMBL/GenBank/DDBJ databases">
        <authorList>
            <person name="Jaros S."/>
            <person name="Januszkiewicz K."/>
            <person name="Wedrychowicz H."/>
        </authorList>
    </citation>
    <scope>NUCLEOTIDE SEQUENCE [LARGE SCALE GENOMIC DNA]</scope>
    <source>
        <strain evidence="2">NVI 5450</strain>
    </source>
</reference>
<protein>
    <submittedName>
        <fullName evidence="2">Uncharacterized protein</fullName>
    </submittedName>
</protein>
<evidence type="ECO:0000256" key="1">
    <source>
        <dbReference type="SAM" id="MobiDB-lite"/>
    </source>
</evidence>
<dbReference type="Proteomes" id="UP000183794">
    <property type="component" value="Unassembled WGS sequence"/>
</dbReference>